<reference evidence="3" key="1">
    <citation type="submission" date="2016-04" db="EMBL/GenBank/DDBJ databases">
        <title>Cephalotus genome sequencing.</title>
        <authorList>
            <person name="Fukushima K."/>
            <person name="Hasebe M."/>
            <person name="Fang X."/>
        </authorList>
    </citation>
    <scope>NUCLEOTIDE SEQUENCE [LARGE SCALE GENOMIC DNA]</scope>
    <source>
        <strain evidence="3">cv. St1</strain>
    </source>
</reference>
<dbReference type="OrthoDB" id="5554229at2759"/>
<sequence>VFHISLLKPYHGPAPDIVISLLPPTHFQNKPVISPMAIVDTRTVFSKEQPSPQILVQWFGLPLEEATWENVIDVQQAYPDFNLEDKVGLQGGRNDTGLVKEQPQRKLDKEQQSQRNRADRIKRGPTRLKDYYWGM</sequence>
<feature type="non-terminal residue" evidence="2">
    <location>
        <position position="1"/>
    </location>
</feature>
<dbReference type="AlphaFoldDB" id="A0A1Q3DIC0"/>
<proteinExistence type="predicted"/>
<dbReference type="InParanoid" id="A0A1Q3DIC0"/>
<dbReference type="InterPro" id="IPR016197">
    <property type="entry name" value="Chromo-like_dom_sf"/>
</dbReference>
<name>A0A1Q3DIC0_CEPFO</name>
<feature type="region of interest" description="Disordered" evidence="1">
    <location>
        <begin position="89"/>
        <end position="121"/>
    </location>
</feature>
<accession>A0A1Q3DIC0</accession>
<dbReference type="EMBL" id="BDDD01008940">
    <property type="protein sequence ID" value="GAV92159.1"/>
    <property type="molecule type" value="Genomic_DNA"/>
</dbReference>
<gene>
    <name evidence="2" type="ORF">CFOL_v3_35540</name>
</gene>
<evidence type="ECO:0000313" key="3">
    <source>
        <dbReference type="Proteomes" id="UP000187406"/>
    </source>
</evidence>
<protein>
    <submittedName>
        <fullName evidence="2">Chromo domain-containing protein</fullName>
    </submittedName>
</protein>
<feature type="compositionally biased region" description="Basic and acidic residues" evidence="1">
    <location>
        <begin position="102"/>
        <end position="121"/>
    </location>
</feature>
<dbReference type="SUPFAM" id="SSF54160">
    <property type="entry name" value="Chromo domain-like"/>
    <property type="match status" value="1"/>
</dbReference>
<organism evidence="2 3">
    <name type="scientific">Cephalotus follicularis</name>
    <name type="common">Albany pitcher plant</name>
    <dbReference type="NCBI Taxonomy" id="3775"/>
    <lineage>
        <taxon>Eukaryota</taxon>
        <taxon>Viridiplantae</taxon>
        <taxon>Streptophyta</taxon>
        <taxon>Embryophyta</taxon>
        <taxon>Tracheophyta</taxon>
        <taxon>Spermatophyta</taxon>
        <taxon>Magnoliopsida</taxon>
        <taxon>eudicotyledons</taxon>
        <taxon>Gunneridae</taxon>
        <taxon>Pentapetalae</taxon>
        <taxon>rosids</taxon>
        <taxon>fabids</taxon>
        <taxon>Oxalidales</taxon>
        <taxon>Cephalotaceae</taxon>
        <taxon>Cephalotus</taxon>
    </lineage>
</organism>
<dbReference type="Proteomes" id="UP000187406">
    <property type="component" value="Unassembled WGS sequence"/>
</dbReference>
<evidence type="ECO:0000256" key="1">
    <source>
        <dbReference type="SAM" id="MobiDB-lite"/>
    </source>
</evidence>
<evidence type="ECO:0000313" key="2">
    <source>
        <dbReference type="EMBL" id="GAV92159.1"/>
    </source>
</evidence>
<keyword evidence="3" id="KW-1185">Reference proteome</keyword>
<comment type="caution">
    <text evidence="2">The sequence shown here is derived from an EMBL/GenBank/DDBJ whole genome shotgun (WGS) entry which is preliminary data.</text>
</comment>